<dbReference type="PANTHER" id="PTHR38681:SF1">
    <property type="entry name" value="RETROVIRUS-RELATED POL POLYPROTEIN FROM TRANSPOSON 412-LIKE PROTEIN"/>
    <property type="match status" value="1"/>
</dbReference>
<reference evidence="1 2" key="1">
    <citation type="submission" date="2021-06" db="EMBL/GenBank/DDBJ databases">
        <title>Caerostris extrusa draft genome.</title>
        <authorList>
            <person name="Kono N."/>
            <person name="Arakawa K."/>
        </authorList>
    </citation>
    <scope>NUCLEOTIDE SEQUENCE [LARGE SCALE GENOMIC DNA]</scope>
</reference>
<evidence type="ECO:0000313" key="1">
    <source>
        <dbReference type="EMBL" id="GIY86993.1"/>
    </source>
</evidence>
<keyword evidence="2" id="KW-1185">Reference proteome</keyword>
<comment type="caution">
    <text evidence="1">The sequence shown here is derived from an EMBL/GenBank/DDBJ whole genome shotgun (WGS) entry which is preliminary data.</text>
</comment>
<dbReference type="EMBL" id="BPLR01016866">
    <property type="protein sequence ID" value="GIY86993.1"/>
    <property type="molecule type" value="Genomic_DNA"/>
</dbReference>
<evidence type="ECO:0000313" key="2">
    <source>
        <dbReference type="Proteomes" id="UP001054945"/>
    </source>
</evidence>
<protein>
    <submittedName>
        <fullName evidence="1">Uncharacterized protein</fullName>
    </submittedName>
</protein>
<dbReference type="PANTHER" id="PTHR38681">
    <property type="entry name" value="RETROVIRUS-RELATED POL POLYPROTEIN FROM TRANSPOSON 412-LIKE PROTEIN-RELATED"/>
    <property type="match status" value="1"/>
</dbReference>
<dbReference type="Proteomes" id="UP001054945">
    <property type="component" value="Unassembled WGS sequence"/>
</dbReference>
<name>A0AAV4WXI9_CAEEX</name>
<proteinExistence type="predicted"/>
<gene>
    <name evidence="1" type="primary">AVEN_91489_1</name>
    <name evidence="1" type="ORF">CEXT_700871</name>
</gene>
<sequence length="132" mass="15243">MQELLPLTPRQQAHRAVFISKDLSTCSHVFVGSDTIKKGLQPPYEGPFQVLSRSEKVFKQLIHGRQSVVNIDRLKPVYISKEEENTLSKTEQVLKESSQEYTTATPPVTRIIPTTKVTRSSRYVHFNRRYLR</sequence>
<organism evidence="1 2">
    <name type="scientific">Caerostris extrusa</name>
    <name type="common">Bark spider</name>
    <name type="synonym">Caerostris bankana</name>
    <dbReference type="NCBI Taxonomy" id="172846"/>
    <lineage>
        <taxon>Eukaryota</taxon>
        <taxon>Metazoa</taxon>
        <taxon>Ecdysozoa</taxon>
        <taxon>Arthropoda</taxon>
        <taxon>Chelicerata</taxon>
        <taxon>Arachnida</taxon>
        <taxon>Araneae</taxon>
        <taxon>Araneomorphae</taxon>
        <taxon>Entelegynae</taxon>
        <taxon>Araneoidea</taxon>
        <taxon>Araneidae</taxon>
        <taxon>Caerostris</taxon>
    </lineage>
</organism>
<dbReference type="AlphaFoldDB" id="A0AAV4WXI9"/>
<accession>A0AAV4WXI9</accession>